<dbReference type="PANTHER" id="PTHR47099:SF1">
    <property type="entry name" value="METHYLCOBAMIDE:COM METHYLTRANSFERASE MTBA"/>
    <property type="match status" value="1"/>
</dbReference>
<gene>
    <name evidence="2" type="primary">hemE_7</name>
    <name evidence="2" type="ORF">ACWI_27880</name>
</gene>
<dbReference type="InterPro" id="IPR038071">
    <property type="entry name" value="UROD/MetE-like_sf"/>
</dbReference>
<dbReference type="Pfam" id="PF01208">
    <property type="entry name" value="URO-D"/>
    <property type="match status" value="1"/>
</dbReference>
<dbReference type="Gene3D" id="3.20.20.210">
    <property type="match status" value="1"/>
</dbReference>
<dbReference type="EMBL" id="LKEU01000037">
    <property type="protein sequence ID" value="OFV69650.1"/>
    <property type="molecule type" value="Genomic_DNA"/>
</dbReference>
<proteinExistence type="predicted"/>
<dbReference type="GO" id="GO:0006779">
    <property type="term" value="P:porphyrin-containing compound biosynthetic process"/>
    <property type="evidence" value="ECO:0007669"/>
    <property type="project" value="InterPro"/>
</dbReference>
<accession>A0A1F2PE03</accession>
<dbReference type="RefSeq" id="WP_070372055.1">
    <property type="nucleotide sequence ID" value="NZ_LKEU01000037.1"/>
</dbReference>
<dbReference type="AlphaFoldDB" id="A0A1F2PE03"/>
<dbReference type="PANTHER" id="PTHR47099">
    <property type="entry name" value="METHYLCOBAMIDE:COM METHYLTRANSFERASE MTBA"/>
    <property type="match status" value="1"/>
</dbReference>
<evidence type="ECO:0000313" key="3">
    <source>
        <dbReference type="Proteomes" id="UP000176244"/>
    </source>
</evidence>
<dbReference type="GO" id="GO:0004853">
    <property type="term" value="F:uroporphyrinogen decarboxylase activity"/>
    <property type="evidence" value="ECO:0007669"/>
    <property type="project" value="UniProtKB-EC"/>
</dbReference>
<dbReference type="Proteomes" id="UP000176244">
    <property type="component" value="Unassembled WGS sequence"/>
</dbReference>
<name>A0A1F2PE03_9FIRM</name>
<organism evidence="2 3">
    <name type="scientific">Acetobacterium wieringae</name>
    <dbReference type="NCBI Taxonomy" id="52694"/>
    <lineage>
        <taxon>Bacteria</taxon>
        <taxon>Bacillati</taxon>
        <taxon>Bacillota</taxon>
        <taxon>Clostridia</taxon>
        <taxon>Eubacteriales</taxon>
        <taxon>Eubacteriaceae</taxon>
        <taxon>Acetobacterium</taxon>
    </lineage>
</organism>
<evidence type="ECO:0000313" key="2">
    <source>
        <dbReference type="EMBL" id="OFV69650.1"/>
    </source>
</evidence>
<protein>
    <submittedName>
        <fullName evidence="2">Uroporphyrinogen decarboxylase</fullName>
        <ecNumber evidence="2">4.1.1.37</ecNumber>
    </submittedName>
</protein>
<dbReference type="InterPro" id="IPR052024">
    <property type="entry name" value="Methanogen_methyltrans"/>
</dbReference>
<dbReference type="OrthoDB" id="9815759at2"/>
<dbReference type="EC" id="4.1.1.37" evidence="2"/>
<feature type="domain" description="Uroporphyrinogen decarboxylase (URO-D)" evidence="1">
    <location>
        <begin position="118"/>
        <end position="376"/>
    </location>
</feature>
<keyword evidence="2" id="KW-0456">Lyase</keyword>
<comment type="caution">
    <text evidence="2">The sequence shown here is derived from an EMBL/GenBank/DDBJ whole genome shotgun (WGS) entry which is preliminary data.</text>
</comment>
<reference evidence="2 3" key="1">
    <citation type="submission" date="2015-09" db="EMBL/GenBank/DDBJ databases">
        <title>Genome sequence of Acetobacterium wieringae DSM 1911.</title>
        <authorList>
            <person name="Poehlein A."/>
            <person name="Bengelsdorf F.R."/>
            <person name="Schiel-Bengelsdorf B."/>
            <person name="Duerre P."/>
            <person name="Daniel R."/>
        </authorList>
    </citation>
    <scope>NUCLEOTIDE SEQUENCE [LARGE SCALE GENOMIC DNA]</scope>
    <source>
        <strain evidence="2 3">DSM 1911</strain>
    </source>
</reference>
<dbReference type="SUPFAM" id="SSF51726">
    <property type="entry name" value="UROD/MetE-like"/>
    <property type="match status" value="1"/>
</dbReference>
<sequence>MNSRERVMAAANHQEPDRVPVDMVLTIDVYRDMKKLLDMEYLPENPRMGRWTEVQMPIEMIKKLGIDMYYISPRSGVSVHTKSFEDGSFTDEWGCYWKKTAIDGGHFYFELVNPPLAHATSIEDLENYIWPDPEDPKRYAGLKEEMNEVRETTDLAILAKFAGAVFELATYMRGHELWYRDIVNNQEFAHALMDKICQIQKRTNEVIMAEVGEYVDILRLSGEDLGMQDRPLMSPKTFKKVVKPHLKEHFEHAKKTLHQYNPQAKIMLHSCGAIKPFIADLIDCGVDVLDPVQPAAANMNRYELKKEFGNDIVFHGNIDIQKILPFGTKEEITHEVRDAIRALAPGGGFLLSPAHNVQGDVSAENLVHMVKCVHEFGNYPINLE</sequence>
<dbReference type="InterPro" id="IPR000257">
    <property type="entry name" value="Uroporphyrinogen_deCOase"/>
</dbReference>
<evidence type="ECO:0000259" key="1">
    <source>
        <dbReference type="Pfam" id="PF01208"/>
    </source>
</evidence>
<dbReference type="STRING" id="52694.ACWI_27880"/>